<evidence type="ECO:0000313" key="2">
    <source>
        <dbReference type="Proteomes" id="UP001162162"/>
    </source>
</evidence>
<organism evidence="1 2">
    <name type="scientific">Aromia moschata</name>
    <dbReference type="NCBI Taxonomy" id="1265417"/>
    <lineage>
        <taxon>Eukaryota</taxon>
        <taxon>Metazoa</taxon>
        <taxon>Ecdysozoa</taxon>
        <taxon>Arthropoda</taxon>
        <taxon>Hexapoda</taxon>
        <taxon>Insecta</taxon>
        <taxon>Pterygota</taxon>
        <taxon>Neoptera</taxon>
        <taxon>Endopterygota</taxon>
        <taxon>Coleoptera</taxon>
        <taxon>Polyphaga</taxon>
        <taxon>Cucujiformia</taxon>
        <taxon>Chrysomeloidea</taxon>
        <taxon>Cerambycidae</taxon>
        <taxon>Cerambycinae</taxon>
        <taxon>Callichromatini</taxon>
        <taxon>Aromia</taxon>
    </lineage>
</organism>
<protein>
    <recommendedName>
        <fullName evidence="3">RNase H type-1 domain-containing protein</fullName>
    </recommendedName>
</protein>
<comment type="caution">
    <text evidence="1">The sequence shown here is derived from an EMBL/GenBank/DDBJ whole genome shotgun (WGS) entry which is preliminary data.</text>
</comment>
<dbReference type="InterPro" id="IPR036397">
    <property type="entry name" value="RNaseH_sf"/>
</dbReference>
<evidence type="ECO:0008006" key="3">
    <source>
        <dbReference type="Google" id="ProtNLM"/>
    </source>
</evidence>
<dbReference type="AlphaFoldDB" id="A0AAV8YA03"/>
<sequence length="101" mass="11406">MEPSGTHMGPKRNKVLERAEITAISTCVQEMIRRSYTNKKNQIISDSQAALKALGVVEIHSQAVKDYMDSLTQLAEHNSITLKWVRGAPRERKRLSSKERG</sequence>
<dbReference type="EMBL" id="JAPWTK010000154">
    <property type="protein sequence ID" value="KAJ8947717.1"/>
    <property type="molecule type" value="Genomic_DNA"/>
</dbReference>
<dbReference type="GO" id="GO:0003676">
    <property type="term" value="F:nucleic acid binding"/>
    <property type="evidence" value="ECO:0007669"/>
    <property type="project" value="InterPro"/>
</dbReference>
<name>A0AAV8YA03_9CUCU</name>
<proteinExistence type="predicted"/>
<keyword evidence="2" id="KW-1185">Reference proteome</keyword>
<reference evidence="1" key="1">
    <citation type="journal article" date="2023" name="Insect Mol. Biol.">
        <title>Genome sequencing provides insights into the evolution of gene families encoding plant cell wall-degrading enzymes in longhorned beetles.</title>
        <authorList>
            <person name="Shin N.R."/>
            <person name="Okamura Y."/>
            <person name="Kirsch R."/>
            <person name="Pauchet Y."/>
        </authorList>
    </citation>
    <scope>NUCLEOTIDE SEQUENCE</scope>
    <source>
        <strain evidence="1">AMC_N1</strain>
    </source>
</reference>
<accession>A0AAV8YA03</accession>
<evidence type="ECO:0000313" key="1">
    <source>
        <dbReference type="EMBL" id="KAJ8947717.1"/>
    </source>
</evidence>
<dbReference type="Proteomes" id="UP001162162">
    <property type="component" value="Unassembled WGS sequence"/>
</dbReference>
<dbReference type="Gene3D" id="3.30.420.10">
    <property type="entry name" value="Ribonuclease H-like superfamily/Ribonuclease H"/>
    <property type="match status" value="1"/>
</dbReference>
<gene>
    <name evidence="1" type="ORF">NQ318_017978</name>
</gene>